<dbReference type="GO" id="GO:0015182">
    <property type="term" value="F:L-asparagine transmembrane transporter activity"/>
    <property type="evidence" value="ECO:0007669"/>
    <property type="project" value="TreeGrafter"/>
</dbReference>
<dbReference type="InterPro" id="IPR013057">
    <property type="entry name" value="AA_transpt_TM"/>
</dbReference>
<dbReference type="PANTHER" id="PTHR22950">
    <property type="entry name" value="AMINO ACID TRANSPORTER"/>
    <property type="match status" value="1"/>
</dbReference>
<feature type="transmembrane region" description="Helical" evidence="6">
    <location>
        <begin position="425"/>
        <end position="443"/>
    </location>
</feature>
<evidence type="ECO:0000259" key="7">
    <source>
        <dbReference type="Pfam" id="PF01490"/>
    </source>
</evidence>
<evidence type="ECO:0000313" key="8">
    <source>
        <dbReference type="Proteomes" id="UP001652741"/>
    </source>
</evidence>
<proteinExistence type="predicted"/>
<dbReference type="RefSeq" id="XP_013989353.1">
    <property type="nucleotide sequence ID" value="XM_014133878.2"/>
</dbReference>
<dbReference type="PANTHER" id="PTHR22950:SF22">
    <property type="entry name" value="SODIUM-COUPLED NEUTRAL AMINO ACID TRANSPORTER 3"/>
    <property type="match status" value="1"/>
</dbReference>
<reference evidence="9" key="1">
    <citation type="submission" date="2025-08" db="UniProtKB">
        <authorList>
            <consortium name="RefSeq"/>
        </authorList>
    </citation>
    <scope>IDENTIFICATION</scope>
</reference>
<dbReference type="AlphaFoldDB" id="A0A1S3LEG7"/>
<evidence type="ECO:0000256" key="2">
    <source>
        <dbReference type="ARBA" id="ARBA00022692"/>
    </source>
</evidence>
<evidence type="ECO:0000313" key="9">
    <source>
        <dbReference type="RefSeq" id="XP_013989353.1"/>
    </source>
</evidence>
<dbReference type="Pfam" id="PF01490">
    <property type="entry name" value="Aa_trans"/>
    <property type="match status" value="1"/>
</dbReference>
<dbReference type="GO" id="GO:0005886">
    <property type="term" value="C:plasma membrane"/>
    <property type="evidence" value="ECO:0007669"/>
    <property type="project" value="TreeGrafter"/>
</dbReference>
<evidence type="ECO:0000256" key="5">
    <source>
        <dbReference type="SAM" id="MobiDB-lite"/>
    </source>
</evidence>
<feature type="domain" description="Amino acid transporter transmembrane" evidence="7">
    <location>
        <begin position="77"/>
        <end position="509"/>
    </location>
</feature>
<dbReference type="Proteomes" id="UP001652741">
    <property type="component" value="Chromosome ssa12"/>
</dbReference>
<feature type="transmembrane region" description="Helical" evidence="6">
    <location>
        <begin position="196"/>
        <end position="217"/>
    </location>
</feature>
<organism evidence="8 9">
    <name type="scientific">Salmo salar</name>
    <name type="common">Atlantic salmon</name>
    <dbReference type="NCBI Taxonomy" id="8030"/>
    <lineage>
        <taxon>Eukaryota</taxon>
        <taxon>Metazoa</taxon>
        <taxon>Chordata</taxon>
        <taxon>Craniata</taxon>
        <taxon>Vertebrata</taxon>
        <taxon>Euteleostomi</taxon>
        <taxon>Actinopterygii</taxon>
        <taxon>Neopterygii</taxon>
        <taxon>Teleostei</taxon>
        <taxon>Protacanthopterygii</taxon>
        <taxon>Salmoniformes</taxon>
        <taxon>Salmonidae</taxon>
        <taxon>Salmoninae</taxon>
        <taxon>Salmo</taxon>
    </lineage>
</organism>
<keyword evidence="3 6" id="KW-1133">Transmembrane helix</keyword>
<comment type="subcellular location">
    <subcellularLocation>
        <location evidence="1">Membrane</location>
        <topology evidence="1">Multi-pass membrane protein</topology>
    </subcellularLocation>
</comment>
<feature type="transmembrane region" description="Helical" evidence="6">
    <location>
        <begin position="108"/>
        <end position="130"/>
    </location>
</feature>
<feature type="transmembrane region" description="Helical" evidence="6">
    <location>
        <begin position="338"/>
        <end position="362"/>
    </location>
</feature>
<keyword evidence="2 6" id="KW-0812">Transmembrane</keyword>
<dbReference type="PaxDb" id="8030-ENSSSAP00000055582"/>
<keyword evidence="8" id="KW-1185">Reference proteome</keyword>
<evidence type="ECO:0000256" key="3">
    <source>
        <dbReference type="ARBA" id="ARBA00022989"/>
    </source>
</evidence>
<dbReference type="GO" id="GO:0015186">
    <property type="term" value="F:L-glutamine transmembrane transporter activity"/>
    <property type="evidence" value="ECO:0007669"/>
    <property type="project" value="TreeGrafter"/>
</dbReference>
<feature type="region of interest" description="Disordered" evidence="5">
    <location>
        <begin position="1"/>
        <end position="22"/>
    </location>
</feature>
<name>A0A1S3LEG7_SALSA</name>
<dbReference type="OrthoDB" id="655540at2759"/>
<feature type="transmembrane region" description="Helical" evidence="6">
    <location>
        <begin position="79"/>
        <end position="102"/>
    </location>
</feature>
<evidence type="ECO:0000256" key="6">
    <source>
        <dbReference type="SAM" id="Phobius"/>
    </source>
</evidence>
<protein>
    <submittedName>
        <fullName evidence="9">Sodium-coupled neutral amino acid transporter 3 isoform X1</fullName>
    </submittedName>
</protein>
<feature type="transmembrane region" description="Helical" evidence="6">
    <location>
        <begin position="156"/>
        <end position="176"/>
    </location>
</feature>
<gene>
    <name evidence="9" type="primary">slc38a3b</name>
</gene>
<sequence length="522" mass="57571">MEPDQSEMSILGHSPNGKGHDLEDDAYVPMKTMAEELDTNGTQNVRFDDPDAILENEEFLPNGDGRKPMRFTDFEGKTSFGMSVFNLGNAIMGSGILGLAYAMANTGILLFLFLLTAVAALSSYSIHLLLKSSGIVGIRAYEQLGYRAFGTTGKMAAGIAITLQNIGAMSSYLYIVKSEFPLVIQAFSRADPTADLWYLNGNYLVIMVSISVILPLALMKQLGYLGYTSGFSLSCMVFFLSAVIYKKFQIPCPFEEFSAANHTVPHLDIHLNVTDNHALHDNGLVHEVDDSHCGAKMFTMNSQTAYTIPILAFAFVCHPEVLPIYTELRNPSQRRMQHVSNLSILVMYTMYFLAALFGYLTFYGKTEPELLHTYSRIDPYDTLILCVRLAVLTAVTLTVPIVLFPVRRALNQMFFSSKSFNWLRHVAIAITLLSLINILVIFAPNILGIFGIIGATSAPCLIFIFPAVFYIRIVPKEQEPMFSTPKILAACFAALGVAFMTMSLSFIIIDWTTGSSNSGGGH</sequence>
<feature type="transmembrane region" description="Helical" evidence="6">
    <location>
        <begin position="382"/>
        <end position="404"/>
    </location>
</feature>
<keyword evidence="4 6" id="KW-0472">Membrane</keyword>
<feature type="transmembrane region" description="Helical" evidence="6">
    <location>
        <begin position="224"/>
        <end position="245"/>
    </location>
</feature>
<dbReference type="GO" id="GO:0005290">
    <property type="term" value="F:L-histidine transmembrane transporter activity"/>
    <property type="evidence" value="ECO:0007669"/>
    <property type="project" value="TreeGrafter"/>
</dbReference>
<feature type="transmembrane region" description="Helical" evidence="6">
    <location>
        <begin position="449"/>
        <end position="475"/>
    </location>
</feature>
<dbReference type="Bgee" id="ENSSSAG00000049151">
    <property type="expression patterns" value="Expressed in heart and 21 other cell types or tissues"/>
</dbReference>
<evidence type="ECO:0000256" key="1">
    <source>
        <dbReference type="ARBA" id="ARBA00004141"/>
    </source>
</evidence>
<dbReference type="STRING" id="8030.ENSSSAP00000055582"/>
<evidence type="ECO:0000256" key="4">
    <source>
        <dbReference type="ARBA" id="ARBA00023136"/>
    </source>
</evidence>
<dbReference type="GO" id="GO:0015817">
    <property type="term" value="P:histidine transport"/>
    <property type="evidence" value="ECO:0007669"/>
    <property type="project" value="TreeGrafter"/>
</dbReference>
<accession>A0A1S3LEG7</accession>
<feature type="transmembrane region" description="Helical" evidence="6">
    <location>
        <begin position="487"/>
        <end position="509"/>
    </location>
</feature>